<evidence type="ECO:0000256" key="1">
    <source>
        <dbReference type="ARBA" id="ARBA00022801"/>
    </source>
</evidence>
<feature type="signal peptide" evidence="5">
    <location>
        <begin position="1"/>
        <end position="29"/>
    </location>
</feature>
<evidence type="ECO:0000256" key="2">
    <source>
        <dbReference type="ARBA" id="ARBA00022963"/>
    </source>
</evidence>
<keyword evidence="2" id="KW-0442">Lipid degradation</keyword>
<gene>
    <name evidence="6" type="ORF">I2501_36785</name>
</gene>
<dbReference type="PANTHER" id="PTHR10272:SF0">
    <property type="entry name" value="PLATELET-ACTIVATING FACTOR ACETYLHYDROLASE"/>
    <property type="match status" value="1"/>
</dbReference>
<organism evidence="6 7">
    <name type="scientific">Streptacidiphilus fuscans</name>
    <dbReference type="NCBI Taxonomy" id="2789292"/>
    <lineage>
        <taxon>Bacteria</taxon>
        <taxon>Bacillati</taxon>
        <taxon>Actinomycetota</taxon>
        <taxon>Actinomycetes</taxon>
        <taxon>Kitasatosporales</taxon>
        <taxon>Streptomycetaceae</taxon>
        <taxon>Streptacidiphilus</taxon>
    </lineage>
</organism>
<dbReference type="RefSeq" id="WP_196198428.1">
    <property type="nucleotide sequence ID" value="NZ_JADPRT010000024.1"/>
</dbReference>
<feature type="compositionally biased region" description="Low complexity" evidence="4">
    <location>
        <begin position="34"/>
        <end position="46"/>
    </location>
</feature>
<evidence type="ECO:0000313" key="6">
    <source>
        <dbReference type="EMBL" id="MBF9073584.1"/>
    </source>
</evidence>
<dbReference type="GO" id="GO:0003847">
    <property type="term" value="F:1-alkyl-2-acetylglycerophosphocholine esterase activity"/>
    <property type="evidence" value="ECO:0007669"/>
    <property type="project" value="TreeGrafter"/>
</dbReference>
<feature type="region of interest" description="Disordered" evidence="4">
    <location>
        <begin position="375"/>
        <end position="395"/>
    </location>
</feature>
<keyword evidence="3" id="KW-0443">Lipid metabolism</keyword>
<name>A0A931BAG8_9ACTN</name>
<keyword evidence="5" id="KW-0732">Signal</keyword>
<dbReference type="PANTHER" id="PTHR10272">
    <property type="entry name" value="PLATELET-ACTIVATING FACTOR ACETYLHYDROLASE"/>
    <property type="match status" value="1"/>
</dbReference>
<sequence>MTHTRRTAVAVALALVLPLPVIGTGTAFATAGQTPAATAPTSTGPGVQLGLPRPTGPHAVGVETLHLVDRDRPDPWVPSAGPRQLMVSMYYPARTGTGRPAPYMTTEEARLFLDMEGVGSAFPAQALADTRTYAFTDARPEHGRYPLVVLSPGFGLPRQTLTGLAVDLASRGYVVALVDHTYEDSGTTFPDGQTLGCATCGANGPAPEKIEQSRAEDVSFVLDELTSRHPAWQYAQLIDRKRIGMAGHSLGGASVIPTMAADQRVRAGADLDGRFFVPVPAGGLGGRPVLLFGNPVNHAVGGDEPSWADDWPNLGGWKRWLTVTGSDHVNFTDVPVLADEAGIPGVDGSIPSVRAEQLTRDYVAAFFDEQLKGIPQPLLDGPSPADPEVVFQQRP</sequence>
<dbReference type="EMBL" id="JADPRT010000024">
    <property type="protein sequence ID" value="MBF9073584.1"/>
    <property type="molecule type" value="Genomic_DNA"/>
</dbReference>
<dbReference type="AlphaFoldDB" id="A0A931BAG8"/>
<evidence type="ECO:0000256" key="4">
    <source>
        <dbReference type="SAM" id="MobiDB-lite"/>
    </source>
</evidence>
<proteinExistence type="predicted"/>
<evidence type="ECO:0000256" key="3">
    <source>
        <dbReference type="ARBA" id="ARBA00023098"/>
    </source>
</evidence>
<protein>
    <submittedName>
        <fullName evidence="6">Alpha/beta hydrolase</fullName>
    </submittedName>
</protein>
<dbReference type="GO" id="GO:0016042">
    <property type="term" value="P:lipid catabolic process"/>
    <property type="evidence" value="ECO:0007669"/>
    <property type="project" value="UniProtKB-KW"/>
</dbReference>
<dbReference type="Proteomes" id="UP000657385">
    <property type="component" value="Unassembled WGS sequence"/>
</dbReference>
<dbReference type="Pfam" id="PF03403">
    <property type="entry name" value="PAF-AH_p_II"/>
    <property type="match status" value="2"/>
</dbReference>
<feature type="chain" id="PRO_5037487588" evidence="5">
    <location>
        <begin position="30"/>
        <end position="395"/>
    </location>
</feature>
<comment type="caution">
    <text evidence="6">The sequence shown here is derived from an EMBL/GenBank/DDBJ whole genome shotgun (WGS) entry which is preliminary data.</text>
</comment>
<keyword evidence="7" id="KW-1185">Reference proteome</keyword>
<keyword evidence="1 6" id="KW-0378">Hydrolase</keyword>
<dbReference type="Gene3D" id="3.40.50.1820">
    <property type="entry name" value="alpha/beta hydrolase"/>
    <property type="match status" value="1"/>
</dbReference>
<dbReference type="SUPFAM" id="SSF53474">
    <property type="entry name" value="alpha/beta-Hydrolases"/>
    <property type="match status" value="1"/>
</dbReference>
<accession>A0A931BAG8</accession>
<reference evidence="6" key="1">
    <citation type="submission" date="2020-11" db="EMBL/GenBank/DDBJ databases">
        <title>Isolation and identification of active actinomycetes.</title>
        <authorList>
            <person name="Yu B."/>
        </authorList>
    </citation>
    <scope>NUCLEOTIDE SEQUENCE</scope>
    <source>
        <strain evidence="6">NEAU-YB345</strain>
    </source>
</reference>
<evidence type="ECO:0000256" key="5">
    <source>
        <dbReference type="SAM" id="SignalP"/>
    </source>
</evidence>
<evidence type="ECO:0000313" key="7">
    <source>
        <dbReference type="Proteomes" id="UP000657385"/>
    </source>
</evidence>
<feature type="region of interest" description="Disordered" evidence="4">
    <location>
        <begin position="34"/>
        <end position="56"/>
    </location>
</feature>
<dbReference type="InterPro" id="IPR029058">
    <property type="entry name" value="AB_hydrolase_fold"/>
</dbReference>